<evidence type="ECO:0000313" key="3">
    <source>
        <dbReference type="EMBL" id="MFC5063830.1"/>
    </source>
</evidence>
<keyword evidence="4" id="KW-1185">Reference proteome</keyword>
<feature type="domain" description="ChsH2 rubredoxin-like zinc ribbon" evidence="2">
    <location>
        <begin position="20"/>
        <end position="47"/>
    </location>
</feature>
<gene>
    <name evidence="3" type="ORF">ACFPBZ_16545</name>
</gene>
<dbReference type="InterPro" id="IPR012340">
    <property type="entry name" value="NA-bd_OB-fold"/>
</dbReference>
<dbReference type="Proteomes" id="UP001595947">
    <property type="component" value="Unassembled WGS sequence"/>
</dbReference>
<dbReference type="InterPro" id="IPR022002">
    <property type="entry name" value="ChsH2_Znr"/>
</dbReference>
<feature type="domain" description="ChsH2 C-terminal OB-fold" evidence="1">
    <location>
        <begin position="51"/>
        <end position="116"/>
    </location>
</feature>
<dbReference type="PANTHER" id="PTHR34075:SF5">
    <property type="entry name" value="BLR3430 PROTEIN"/>
    <property type="match status" value="1"/>
</dbReference>
<proteinExistence type="predicted"/>
<evidence type="ECO:0000259" key="2">
    <source>
        <dbReference type="Pfam" id="PF12172"/>
    </source>
</evidence>
<accession>A0ABV9YLT1</accession>
<dbReference type="Pfam" id="PF12172">
    <property type="entry name" value="zf-ChsH2"/>
    <property type="match status" value="1"/>
</dbReference>
<name>A0ABV9YLT1_9PSEU</name>
<dbReference type="InterPro" id="IPR002878">
    <property type="entry name" value="ChsH2_C"/>
</dbReference>
<evidence type="ECO:0000259" key="1">
    <source>
        <dbReference type="Pfam" id="PF01796"/>
    </source>
</evidence>
<protein>
    <submittedName>
        <fullName evidence="3">Zn-ribbon domain-containing OB-fold protein</fullName>
    </submittedName>
</protein>
<dbReference type="EMBL" id="JBHSIV010000017">
    <property type="protein sequence ID" value="MFC5063830.1"/>
    <property type="molecule type" value="Genomic_DNA"/>
</dbReference>
<comment type="caution">
    <text evidence="3">The sequence shown here is derived from an EMBL/GenBank/DDBJ whole genome shotgun (WGS) entry which is preliminary data.</text>
</comment>
<dbReference type="Pfam" id="PF01796">
    <property type="entry name" value="OB_ChsH2_C"/>
    <property type="match status" value="1"/>
</dbReference>
<dbReference type="PANTHER" id="PTHR34075">
    <property type="entry name" value="BLR3430 PROTEIN"/>
    <property type="match status" value="1"/>
</dbReference>
<dbReference type="RefSeq" id="WP_378037178.1">
    <property type="nucleotide sequence ID" value="NZ_JBHSIV010000017.1"/>
</dbReference>
<evidence type="ECO:0000313" key="4">
    <source>
        <dbReference type="Proteomes" id="UP001595947"/>
    </source>
</evidence>
<dbReference type="InterPro" id="IPR052513">
    <property type="entry name" value="Thioester_dehydratase-like"/>
</dbReference>
<reference evidence="4" key="1">
    <citation type="journal article" date="2019" name="Int. J. Syst. Evol. Microbiol.">
        <title>The Global Catalogue of Microorganisms (GCM) 10K type strain sequencing project: providing services to taxonomists for standard genome sequencing and annotation.</title>
        <authorList>
            <consortium name="The Broad Institute Genomics Platform"/>
            <consortium name="The Broad Institute Genome Sequencing Center for Infectious Disease"/>
            <person name="Wu L."/>
            <person name="Ma J."/>
        </authorList>
    </citation>
    <scope>NUCLEOTIDE SEQUENCE [LARGE SCALE GENOMIC DNA]</scope>
    <source>
        <strain evidence="4">CGMCC 4.7093</strain>
    </source>
</reference>
<dbReference type="SUPFAM" id="SSF50249">
    <property type="entry name" value="Nucleic acid-binding proteins"/>
    <property type="match status" value="1"/>
</dbReference>
<sequence length="138" mass="14948">MSAPRFVDPSLLTETAEGPALRGSRCRDCDAYTFPAQDGCPRCTGSGTEDVALSRTGTLWSWTSQGFRPKPPYTGTAEHEPYAVGYVELPGQLIVESRLVETDPDRLEIGMPVELALVPFRTDADGPVHTFAFVGRAS</sequence>
<organism evidence="3 4">
    <name type="scientific">Actinomycetospora atypica</name>
    <dbReference type="NCBI Taxonomy" id="1290095"/>
    <lineage>
        <taxon>Bacteria</taxon>
        <taxon>Bacillati</taxon>
        <taxon>Actinomycetota</taxon>
        <taxon>Actinomycetes</taxon>
        <taxon>Pseudonocardiales</taxon>
        <taxon>Pseudonocardiaceae</taxon>
        <taxon>Actinomycetospora</taxon>
    </lineage>
</organism>
<dbReference type="Gene3D" id="6.10.30.10">
    <property type="match status" value="1"/>
</dbReference>